<evidence type="ECO:0000256" key="1">
    <source>
        <dbReference type="ARBA" id="ARBA00022723"/>
    </source>
</evidence>
<name>A0A7K5KAU1_9TYRA</name>
<gene>
    <name evidence="4" type="primary">Mat2a_2</name>
    <name evidence="4" type="ORF">MIOMAC_R15778</name>
</gene>
<dbReference type="GO" id="GO:0046872">
    <property type="term" value="F:metal ion binding"/>
    <property type="evidence" value="ECO:0007669"/>
    <property type="project" value="UniProtKB-KW"/>
</dbReference>
<accession>A0A7K5KAU1</accession>
<reference evidence="4 5" key="1">
    <citation type="submission" date="2019-09" db="EMBL/GenBank/DDBJ databases">
        <title>Bird 10,000 Genomes (B10K) Project - Family phase.</title>
        <authorList>
            <person name="Zhang G."/>
        </authorList>
    </citation>
    <scope>NUCLEOTIDE SEQUENCE [LARGE SCALE GENOMIC DNA]</scope>
    <source>
        <strain evidence="4">B10K-DU-003-16</strain>
        <tissue evidence="4">Mixed tissue sample</tissue>
    </source>
</reference>
<dbReference type="GO" id="GO:0006556">
    <property type="term" value="P:S-adenosylmethionine biosynthetic process"/>
    <property type="evidence" value="ECO:0007669"/>
    <property type="project" value="InterPro"/>
</dbReference>
<feature type="non-terminal residue" evidence="4">
    <location>
        <position position="1"/>
    </location>
</feature>
<keyword evidence="1" id="KW-0479">Metal-binding</keyword>
<evidence type="ECO:0000313" key="5">
    <source>
        <dbReference type="Proteomes" id="UP000525714"/>
    </source>
</evidence>
<sequence length="118" mass="12882">GPRAELLGRRRRHVPGKYPPEPSAWSFPGAGSVWGAQGEPPGKLQLPRGGGGDTEAPPQTPRPGREGAKAGPWGHLTESGIVYSRDLDLKKPLYQRTAAYGHFGRDSFPWEVPKKLKY</sequence>
<dbReference type="InterPro" id="IPR022630">
    <property type="entry name" value="S-AdoMet_synt_C"/>
</dbReference>
<evidence type="ECO:0000259" key="3">
    <source>
        <dbReference type="Pfam" id="PF02773"/>
    </source>
</evidence>
<feature type="domain" description="S-adenosylmethionine synthetase C-terminal" evidence="3">
    <location>
        <begin position="85"/>
        <end position="111"/>
    </location>
</feature>
<dbReference type="InterPro" id="IPR022636">
    <property type="entry name" value="S-AdoMet_synthetase_sfam"/>
</dbReference>
<evidence type="ECO:0000313" key="4">
    <source>
        <dbReference type="EMBL" id="NWT03269.1"/>
    </source>
</evidence>
<evidence type="ECO:0000256" key="2">
    <source>
        <dbReference type="SAM" id="MobiDB-lite"/>
    </source>
</evidence>
<keyword evidence="5" id="KW-1185">Reference proteome</keyword>
<dbReference type="EMBL" id="VYZC01000497">
    <property type="protein sequence ID" value="NWT03269.1"/>
    <property type="molecule type" value="Genomic_DNA"/>
</dbReference>
<dbReference type="Proteomes" id="UP000525714">
    <property type="component" value="Unassembled WGS sequence"/>
</dbReference>
<feature type="non-terminal residue" evidence="4">
    <location>
        <position position="118"/>
    </location>
</feature>
<dbReference type="Gene3D" id="3.30.300.10">
    <property type="match status" value="1"/>
</dbReference>
<dbReference type="SUPFAM" id="SSF55973">
    <property type="entry name" value="S-adenosylmethionine synthetase"/>
    <property type="match status" value="1"/>
</dbReference>
<dbReference type="GO" id="GO:0004478">
    <property type="term" value="F:methionine adenosyltransferase activity"/>
    <property type="evidence" value="ECO:0007669"/>
    <property type="project" value="InterPro"/>
</dbReference>
<dbReference type="AlphaFoldDB" id="A0A7K5KAU1"/>
<comment type="caution">
    <text evidence="4">The sequence shown here is derived from an EMBL/GenBank/DDBJ whole genome shotgun (WGS) entry which is preliminary data.</text>
</comment>
<organism evidence="4 5">
    <name type="scientific">Mionectes macconnelli</name>
    <name type="common">McConnell's flycatcher</name>
    <dbReference type="NCBI Taxonomy" id="254557"/>
    <lineage>
        <taxon>Eukaryota</taxon>
        <taxon>Metazoa</taxon>
        <taxon>Chordata</taxon>
        <taxon>Craniata</taxon>
        <taxon>Vertebrata</taxon>
        <taxon>Euteleostomi</taxon>
        <taxon>Archelosauria</taxon>
        <taxon>Archosauria</taxon>
        <taxon>Dinosauria</taxon>
        <taxon>Saurischia</taxon>
        <taxon>Theropoda</taxon>
        <taxon>Coelurosauria</taxon>
        <taxon>Aves</taxon>
        <taxon>Neognathae</taxon>
        <taxon>Neoaves</taxon>
        <taxon>Telluraves</taxon>
        <taxon>Australaves</taxon>
        <taxon>Passeriformes</taxon>
        <taxon>Tyrannidae</taxon>
        <taxon>Mionectes</taxon>
    </lineage>
</organism>
<proteinExistence type="predicted"/>
<feature type="region of interest" description="Disordered" evidence="2">
    <location>
        <begin position="1"/>
        <end position="75"/>
    </location>
</feature>
<protein>
    <submittedName>
        <fullName evidence="4">METK2 synthase</fullName>
    </submittedName>
</protein>
<dbReference type="Pfam" id="PF02773">
    <property type="entry name" value="S-AdoMet_synt_C"/>
    <property type="match status" value="1"/>
</dbReference>